<accession>A0ABR3G2D4</accession>
<evidence type="ECO:0000313" key="3">
    <source>
        <dbReference type="Proteomes" id="UP001465976"/>
    </source>
</evidence>
<gene>
    <name evidence="2" type="ORF">V5O48_000057</name>
</gene>
<dbReference type="EMBL" id="JBAHYK010000001">
    <property type="protein sequence ID" value="KAL0581999.1"/>
    <property type="molecule type" value="Genomic_DNA"/>
</dbReference>
<dbReference type="Proteomes" id="UP001465976">
    <property type="component" value="Unassembled WGS sequence"/>
</dbReference>
<sequence>MPRILPRLLKKVADNSPRPCDPFKYARQPKTISIRKPVLPAPSFNPADYPQSILLSQNNPITSSRDYEQHKSLPPRIHVRKRVKSNQYRHDCPREMTEEERRWWSSPYLRMLATPIRRCFLSGQYLPSSFLIRLSAMRIPSSRPLRFIRPNLNVPAVLVPDGLQHTRFATKRSGTGVYMLCRKESLERTREKGAHKRYGAELHGLLKNQIRHLLRLRVLQELQLVCDQLRFRPKAFAHQTLVRRLTRVEWQQLQSTGTVSIKNAVALLVVPPVSRNPVTKERATPSMSSSPPSPDSEQGNDTARSLSSLYPVSSPSPSPSPSGSTIPEPLAAHQVPLYHGVSTFPEGTQRAALHKLLLQILAVERRARYGRNESQTKEKYSHAFVLLSDESNIRHGDIAAVAIALWRIRMFEGSGWDAQSGWLMRSKYRSILKFE</sequence>
<protein>
    <submittedName>
        <fullName evidence="2">Uncharacterized protein</fullName>
    </submittedName>
</protein>
<organism evidence="2 3">
    <name type="scientific">Marasmius crinis-equi</name>
    <dbReference type="NCBI Taxonomy" id="585013"/>
    <lineage>
        <taxon>Eukaryota</taxon>
        <taxon>Fungi</taxon>
        <taxon>Dikarya</taxon>
        <taxon>Basidiomycota</taxon>
        <taxon>Agaricomycotina</taxon>
        <taxon>Agaricomycetes</taxon>
        <taxon>Agaricomycetidae</taxon>
        <taxon>Agaricales</taxon>
        <taxon>Marasmiineae</taxon>
        <taxon>Marasmiaceae</taxon>
        <taxon>Marasmius</taxon>
    </lineage>
</organism>
<name>A0ABR3G2D4_9AGAR</name>
<keyword evidence="3" id="KW-1185">Reference proteome</keyword>
<comment type="caution">
    <text evidence="2">The sequence shown here is derived from an EMBL/GenBank/DDBJ whole genome shotgun (WGS) entry which is preliminary data.</text>
</comment>
<evidence type="ECO:0000313" key="2">
    <source>
        <dbReference type="EMBL" id="KAL0581999.1"/>
    </source>
</evidence>
<feature type="region of interest" description="Disordered" evidence="1">
    <location>
        <begin position="276"/>
        <end position="328"/>
    </location>
</feature>
<proteinExistence type="predicted"/>
<evidence type="ECO:0000256" key="1">
    <source>
        <dbReference type="SAM" id="MobiDB-lite"/>
    </source>
</evidence>
<reference evidence="2 3" key="1">
    <citation type="submission" date="2024-02" db="EMBL/GenBank/DDBJ databases">
        <title>A draft genome for the cacao thread blight pathogen Marasmius crinis-equi.</title>
        <authorList>
            <person name="Cohen S.P."/>
            <person name="Baruah I.K."/>
            <person name="Amoako-Attah I."/>
            <person name="Bukari Y."/>
            <person name="Meinhardt L.W."/>
            <person name="Bailey B.A."/>
        </authorList>
    </citation>
    <scope>NUCLEOTIDE SEQUENCE [LARGE SCALE GENOMIC DNA]</scope>
    <source>
        <strain evidence="2 3">GH-76</strain>
    </source>
</reference>